<dbReference type="CDD" id="cd00158">
    <property type="entry name" value="RHOD"/>
    <property type="match status" value="1"/>
</dbReference>
<dbReference type="InterPro" id="IPR036873">
    <property type="entry name" value="Rhodanese-like_dom_sf"/>
</dbReference>
<gene>
    <name evidence="3" type="ORF">GCM10010226_33390</name>
</gene>
<evidence type="ECO:0000313" key="3">
    <source>
        <dbReference type="EMBL" id="GGT53561.1"/>
    </source>
</evidence>
<dbReference type="EMBL" id="BMSA01000008">
    <property type="protein sequence ID" value="GGT53561.1"/>
    <property type="molecule type" value="Genomic_DNA"/>
</dbReference>
<keyword evidence="1" id="KW-0472">Membrane</keyword>
<dbReference type="Proteomes" id="UP000646776">
    <property type="component" value="Unassembled WGS sequence"/>
</dbReference>
<feature type="domain" description="Rhodanese" evidence="2">
    <location>
        <begin position="19"/>
        <end position="109"/>
    </location>
</feature>
<evidence type="ECO:0000313" key="4">
    <source>
        <dbReference type="Proteomes" id="UP000646776"/>
    </source>
</evidence>
<dbReference type="InterPro" id="IPR001763">
    <property type="entry name" value="Rhodanese-like_dom"/>
</dbReference>
<feature type="transmembrane region" description="Helical" evidence="1">
    <location>
        <begin position="146"/>
        <end position="170"/>
    </location>
</feature>
<organism evidence="3 4">
    <name type="scientific">Streptomyces phaeofaciens</name>
    <dbReference type="NCBI Taxonomy" id="68254"/>
    <lineage>
        <taxon>Bacteria</taxon>
        <taxon>Bacillati</taxon>
        <taxon>Actinomycetota</taxon>
        <taxon>Actinomycetes</taxon>
        <taxon>Kitasatosporales</taxon>
        <taxon>Streptomycetaceae</taxon>
        <taxon>Streptomyces</taxon>
    </lineage>
</organism>
<feature type="transmembrane region" description="Helical" evidence="1">
    <location>
        <begin position="123"/>
        <end position="140"/>
    </location>
</feature>
<dbReference type="SMART" id="SM00450">
    <property type="entry name" value="RHOD"/>
    <property type="match status" value="1"/>
</dbReference>
<dbReference type="InterPro" id="IPR052367">
    <property type="entry name" value="Thiosulfate_ST/Rhodanese-like"/>
</dbReference>
<dbReference type="AlphaFoldDB" id="A0A918LU33"/>
<dbReference type="RefSeq" id="WP_229870267.1">
    <property type="nucleotide sequence ID" value="NZ_BMSA01000008.1"/>
</dbReference>
<comment type="caution">
    <text evidence="3">The sequence shown here is derived from an EMBL/GenBank/DDBJ whole genome shotgun (WGS) entry which is preliminary data.</text>
</comment>
<name>A0A918LU33_9ACTN</name>
<dbReference type="Gene3D" id="3.40.250.10">
    <property type="entry name" value="Rhodanese-like domain"/>
    <property type="match status" value="1"/>
</dbReference>
<protein>
    <submittedName>
        <fullName evidence="3">Transporter</fullName>
    </submittedName>
</protein>
<reference evidence="3" key="2">
    <citation type="submission" date="2020-09" db="EMBL/GenBank/DDBJ databases">
        <authorList>
            <person name="Sun Q."/>
            <person name="Ohkuma M."/>
        </authorList>
    </citation>
    <scope>NUCLEOTIDE SEQUENCE</scope>
    <source>
        <strain evidence="3">JCM 4125</strain>
    </source>
</reference>
<keyword evidence="1" id="KW-1133">Transmembrane helix</keyword>
<dbReference type="InterPro" id="IPR021309">
    <property type="entry name" value="YgaP-like_TM"/>
</dbReference>
<reference evidence="3" key="1">
    <citation type="journal article" date="2014" name="Int. J. Syst. Evol. Microbiol.">
        <title>Complete genome sequence of Corynebacterium casei LMG S-19264T (=DSM 44701T), isolated from a smear-ripened cheese.</title>
        <authorList>
            <consortium name="US DOE Joint Genome Institute (JGI-PGF)"/>
            <person name="Walter F."/>
            <person name="Albersmeier A."/>
            <person name="Kalinowski J."/>
            <person name="Ruckert C."/>
        </authorList>
    </citation>
    <scope>NUCLEOTIDE SEQUENCE</scope>
    <source>
        <strain evidence="3">JCM 4125</strain>
    </source>
</reference>
<accession>A0A918LU33</accession>
<dbReference type="Gene3D" id="6.10.140.1340">
    <property type="match status" value="1"/>
</dbReference>
<dbReference type="PROSITE" id="PS50206">
    <property type="entry name" value="RHODANESE_3"/>
    <property type="match status" value="1"/>
</dbReference>
<evidence type="ECO:0000259" key="2">
    <source>
        <dbReference type="PROSITE" id="PS50206"/>
    </source>
</evidence>
<evidence type="ECO:0000256" key="1">
    <source>
        <dbReference type="SAM" id="Phobius"/>
    </source>
</evidence>
<sequence>MTRPPAAPARITPAEASARFTEFTVVDVRTPGEFAGGRLPGAHNVPLDRLTAAVPALTAAAARGPLLIVCASGARSAQGCERLAALGVEAATLEGGTSGWASAGHPVERPAGSRSRWPMDRQVRLVAGSLVLTGFAAGLARRPAHWLSGMIGAGLVFSGVTNTCGMAALLARLPYNRPPEDARSFEDTLARLTAA</sequence>
<dbReference type="Pfam" id="PF11127">
    <property type="entry name" value="YgaP-like_TM"/>
    <property type="match status" value="1"/>
</dbReference>
<proteinExistence type="predicted"/>
<dbReference type="PANTHER" id="PTHR45431">
    <property type="entry name" value="RHODANESE-LIKE DOMAIN-CONTAINING PROTEIN 15, CHLOROPLASTIC"/>
    <property type="match status" value="1"/>
</dbReference>
<keyword evidence="4" id="KW-1185">Reference proteome</keyword>
<dbReference type="PANTHER" id="PTHR45431:SF3">
    <property type="entry name" value="RHODANESE-LIKE DOMAIN-CONTAINING PROTEIN 15, CHLOROPLASTIC"/>
    <property type="match status" value="1"/>
</dbReference>
<dbReference type="SUPFAM" id="SSF52821">
    <property type="entry name" value="Rhodanese/Cell cycle control phosphatase"/>
    <property type="match status" value="1"/>
</dbReference>
<keyword evidence="1" id="KW-0812">Transmembrane</keyword>
<dbReference type="Pfam" id="PF00581">
    <property type="entry name" value="Rhodanese"/>
    <property type="match status" value="1"/>
</dbReference>